<proteinExistence type="predicted"/>
<dbReference type="EMBL" id="JASCZI010151350">
    <property type="protein sequence ID" value="MED6172252.1"/>
    <property type="molecule type" value="Genomic_DNA"/>
</dbReference>
<evidence type="ECO:0000313" key="2">
    <source>
        <dbReference type="Proteomes" id="UP001341840"/>
    </source>
</evidence>
<name>A0ABU6VFI9_9FABA</name>
<accession>A0ABU6VFI9</accession>
<organism evidence="1 2">
    <name type="scientific">Stylosanthes scabra</name>
    <dbReference type="NCBI Taxonomy" id="79078"/>
    <lineage>
        <taxon>Eukaryota</taxon>
        <taxon>Viridiplantae</taxon>
        <taxon>Streptophyta</taxon>
        <taxon>Embryophyta</taxon>
        <taxon>Tracheophyta</taxon>
        <taxon>Spermatophyta</taxon>
        <taxon>Magnoliopsida</taxon>
        <taxon>eudicotyledons</taxon>
        <taxon>Gunneridae</taxon>
        <taxon>Pentapetalae</taxon>
        <taxon>rosids</taxon>
        <taxon>fabids</taxon>
        <taxon>Fabales</taxon>
        <taxon>Fabaceae</taxon>
        <taxon>Papilionoideae</taxon>
        <taxon>50 kb inversion clade</taxon>
        <taxon>dalbergioids sensu lato</taxon>
        <taxon>Dalbergieae</taxon>
        <taxon>Pterocarpus clade</taxon>
        <taxon>Stylosanthes</taxon>
    </lineage>
</organism>
<sequence>MLELRRESVLMPPPPAILPYVQDIGFEVPLVMRDFDIDSPLLSAFVERWTTHRRRAIWRVRSRFPAVVWEIDVADGGRLVRRKATVKRRGKNEYATVKLTWLRACVHQTSAEGPSAVCQMLHSDDDWMLVIPRQV</sequence>
<comment type="caution">
    <text evidence="1">The sequence shown here is derived from an EMBL/GenBank/DDBJ whole genome shotgun (WGS) entry which is preliminary data.</text>
</comment>
<gene>
    <name evidence="1" type="ORF">PIB30_048299</name>
</gene>
<dbReference type="Proteomes" id="UP001341840">
    <property type="component" value="Unassembled WGS sequence"/>
</dbReference>
<reference evidence="1 2" key="1">
    <citation type="journal article" date="2023" name="Plants (Basel)">
        <title>Bridging the Gap: Combining Genomics and Transcriptomics Approaches to Understand Stylosanthes scabra, an Orphan Legume from the Brazilian Caatinga.</title>
        <authorList>
            <person name="Ferreira-Neto J.R.C."/>
            <person name="da Silva M.D."/>
            <person name="Binneck E."/>
            <person name="de Melo N.F."/>
            <person name="da Silva R.H."/>
            <person name="de Melo A.L.T.M."/>
            <person name="Pandolfi V."/>
            <person name="Bustamante F.O."/>
            <person name="Brasileiro-Vidal A.C."/>
            <person name="Benko-Iseppon A.M."/>
        </authorList>
    </citation>
    <scope>NUCLEOTIDE SEQUENCE [LARGE SCALE GENOMIC DNA]</scope>
    <source>
        <tissue evidence="1">Leaves</tissue>
    </source>
</reference>
<protein>
    <submittedName>
        <fullName evidence="1">Uncharacterized protein</fullName>
    </submittedName>
</protein>
<evidence type="ECO:0000313" key="1">
    <source>
        <dbReference type="EMBL" id="MED6172252.1"/>
    </source>
</evidence>
<keyword evidence="2" id="KW-1185">Reference proteome</keyword>